<protein>
    <recommendedName>
        <fullName evidence="2">Ubiquitin-like domain-containing protein</fullName>
    </recommendedName>
</protein>
<feature type="compositionally biased region" description="Basic and acidic residues" evidence="1">
    <location>
        <begin position="45"/>
        <end position="98"/>
    </location>
</feature>
<evidence type="ECO:0000256" key="1">
    <source>
        <dbReference type="SAM" id="MobiDB-lite"/>
    </source>
</evidence>
<organism evidence="3 4">
    <name type="scientific">Daldinia eschscholtzii</name>
    <dbReference type="NCBI Taxonomy" id="292717"/>
    <lineage>
        <taxon>Eukaryota</taxon>
        <taxon>Fungi</taxon>
        <taxon>Dikarya</taxon>
        <taxon>Ascomycota</taxon>
        <taxon>Pezizomycotina</taxon>
        <taxon>Sordariomycetes</taxon>
        <taxon>Xylariomycetidae</taxon>
        <taxon>Xylariales</taxon>
        <taxon>Hypoxylaceae</taxon>
        <taxon>Daldinia</taxon>
    </lineage>
</organism>
<feature type="compositionally biased region" description="Acidic residues" evidence="1">
    <location>
        <begin position="107"/>
        <end position="120"/>
    </location>
</feature>
<dbReference type="Proteomes" id="UP001369815">
    <property type="component" value="Unassembled WGS sequence"/>
</dbReference>
<accession>A0AAX6MNS5</accession>
<evidence type="ECO:0000313" key="4">
    <source>
        <dbReference type="Proteomes" id="UP001369815"/>
    </source>
</evidence>
<name>A0AAX6MNS5_9PEZI</name>
<evidence type="ECO:0000259" key="2">
    <source>
        <dbReference type="PROSITE" id="PS50053"/>
    </source>
</evidence>
<dbReference type="InterPro" id="IPR000626">
    <property type="entry name" value="Ubiquitin-like_dom"/>
</dbReference>
<dbReference type="Pfam" id="PF11976">
    <property type="entry name" value="Rad60-SLD"/>
    <property type="match status" value="1"/>
</dbReference>
<dbReference type="InterPro" id="IPR029071">
    <property type="entry name" value="Ubiquitin-like_domsf"/>
</dbReference>
<dbReference type="Gene3D" id="3.10.20.90">
    <property type="entry name" value="Phosphatidylinositol 3-kinase Catalytic Subunit, Chain A, domain 1"/>
    <property type="match status" value="1"/>
</dbReference>
<gene>
    <name evidence="3" type="ORF">Daesc_004019</name>
</gene>
<reference evidence="3 4" key="1">
    <citation type="journal article" date="2024" name="Front Chem Biol">
        <title>Unveiling the potential of Daldinia eschscholtzii MFLUCC 19-0629 through bioactivity and bioinformatics studies for enhanced sustainable agriculture production.</title>
        <authorList>
            <person name="Brooks S."/>
            <person name="Weaver J.A."/>
            <person name="Klomchit A."/>
            <person name="Alharthi S.A."/>
            <person name="Onlamun T."/>
            <person name="Nurani R."/>
            <person name="Vong T.K."/>
            <person name="Alberti F."/>
            <person name="Greco C."/>
        </authorList>
    </citation>
    <scope>NUCLEOTIDE SEQUENCE [LARGE SCALE GENOMIC DNA]</scope>
    <source>
        <strain evidence="3">MFLUCC 19-0629</strain>
    </source>
</reference>
<dbReference type="InterPro" id="IPR022617">
    <property type="entry name" value="Rad60/SUMO-like_dom"/>
</dbReference>
<comment type="caution">
    <text evidence="3">The sequence shown here is derived from an EMBL/GenBank/DDBJ whole genome shotgun (WGS) entry which is preliminary data.</text>
</comment>
<sequence length="486" mass="56325">MADLQQPSPTKRKLPFKRTARRKSTEAANEDGLSLFSRSGEFFEEQQRLAKEKAEKEKAQKAARAVKEERERKERLARQREAERDISNRKHTHEPESPKKRRRVSLPDEEEGKDSDDEDIFDYKPTKKQKSPSTPFTPDYRRESSFVTSTKGSNGSRKHGTRSHSVDVDMPVISLDDDDDDDDPAFLQSPTRLAVHSNKETGQGVVALEDDSDFQAEDTKGQREDEEEDPSEYYVRLAMERAKKAKEEAEARRRAGSNSLEDPNDPVVQILIHSHLDGVHTLMFRRKLSQKLTIVYQTWIEQQVAKHSVVPRSVLETMFFTWRGNKVYPHTTLQTLGIKPERDGTLYPSWKGDQEGYHGRDKVFFEAWTQELYEEYLEEKEKQRLRDLGELIDDEPEEKQEPEQLQHSQGEQKVRILFKAKDLQPTKATVRPSTTAAQLIKLYRRLANVPEDKTIELHWDGEVLEPETTVEEADIEDMDSLEVHIK</sequence>
<dbReference type="AlphaFoldDB" id="A0AAX6MNS5"/>
<dbReference type="EMBL" id="JBANMG010000004">
    <property type="protein sequence ID" value="KAK6954057.1"/>
    <property type="molecule type" value="Genomic_DNA"/>
</dbReference>
<feature type="compositionally biased region" description="Basic residues" evidence="1">
    <location>
        <begin position="10"/>
        <end position="22"/>
    </location>
</feature>
<keyword evidence="4" id="KW-1185">Reference proteome</keyword>
<dbReference type="SUPFAM" id="SSF54236">
    <property type="entry name" value="Ubiquitin-like"/>
    <property type="match status" value="1"/>
</dbReference>
<feature type="region of interest" description="Disordered" evidence="1">
    <location>
        <begin position="1"/>
        <end position="231"/>
    </location>
</feature>
<proteinExistence type="predicted"/>
<feature type="compositionally biased region" description="Polar residues" evidence="1">
    <location>
        <begin position="145"/>
        <end position="155"/>
    </location>
</feature>
<feature type="compositionally biased region" description="Acidic residues" evidence="1">
    <location>
        <begin position="175"/>
        <end position="184"/>
    </location>
</feature>
<evidence type="ECO:0000313" key="3">
    <source>
        <dbReference type="EMBL" id="KAK6954057.1"/>
    </source>
</evidence>
<dbReference type="PROSITE" id="PS50053">
    <property type="entry name" value="UBIQUITIN_2"/>
    <property type="match status" value="1"/>
</dbReference>
<feature type="domain" description="Ubiquitin-like" evidence="2">
    <location>
        <begin position="414"/>
        <end position="486"/>
    </location>
</feature>